<accession>D5H6H6</accession>
<sequence>MRGKRADKRIADEEDYRFPDGTTLYQDKGFQGYNPPGATPFQPKKKPKGRKLTEEETAENSAINAVRVKAEHAIGGVGSPPDRP</sequence>
<dbReference type="EMBL" id="FP565814">
    <property type="protein sequence ID" value="CBH23631.1"/>
    <property type="molecule type" value="Genomic_DNA"/>
</dbReference>
<reference evidence="2 3" key="1">
    <citation type="journal article" date="2010" name="ISME J.">
        <title>Fine-scale evolution: genomic, phenotypic and ecological differentiation in two coexisting Salinibacter ruber strains.</title>
        <authorList>
            <person name="Pena A."/>
            <person name="Teeling H."/>
            <person name="Huerta-Cepas J."/>
            <person name="Santos F."/>
            <person name="Yarza P."/>
            <person name="Brito-Echeverria J."/>
            <person name="Lucio M."/>
            <person name="Schmitt-Kopplin P."/>
            <person name="Meseguer I."/>
            <person name="Schenowitz C."/>
            <person name="Dossat C."/>
            <person name="Barbe V."/>
            <person name="Dopazo J."/>
            <person name="Rossello-Mora R."/>
            <person name="Schuler M."/>
            <person name="Glockner F.O."/>
            <person name="Amann R."/>
            <person name="Gabaldon T."/>
            <person name="Anton J."/>
        </authorList>
    </citation>
    <scope>NUCLEOTIDE SEQUENCE [LARGE SCALE GENOMIC DNA]</scope>
    <source>
        <strain evidence="2 3">M8</strain>
    </source>
</reference>
<dbReference type="HOGENOM" id="CLU_2525620_0_0_10"/>
<reference evidence="3" key="2">
    <citation type="submission" date="2010-04" db="EMBL/GenBank/DDBJ databases">
        <title>Genome sequence of Salinibacter ruber M8.</title>
        <authorList>
            <consortium name="Genoscope"/>
        </authorList>
    </citation>
    <scope>NUCLEOTIDE SEQUENCE [LARGE SCALE GENOMIC DNA]</scope>
    <source>
        <strain evidence="3">M8</strain>
    </source>
</reference>
<evidence type="ECO:0000313" key="3">
    <source>
        <dbReference type="Proteomes" id="UP000000933"/>
    </source>
</evidence>
<dbReference type="Proteomes" id="UP000000933">
    <property type="component" value="Chromosome"/>
</dbReference>
<dbReference type="KEGG" id="srm:SRM_00710"/>
<organism evidence="2 3">
    <name type="scientific">Salinibacter ruber (strain M8)</name>
    <dbReference type="NCBI Taxonomy" id="761659"/>
    <lineage>
        <taxon>Bacteria</taxon>
        <taxon>Pseudomonadati</taxon>
        <taxon>Rhodothermota</taxon>
        <taxon>Rhodothermia</taxon>
        <taxon>Rhodothermales</taxon>
        <taxon>Salinibacteraceae</taxon>
        <taxon>Salinibacter</taxon>
    </lineage>
</organism>
<dbReference type="AlphaFoldDB" id="D5H6H6"/>
<name>D5H6H6_SALRM</name>
<protein>
    <submittedName>
        <fullName evidence="2">Transposase</fullName>
    </submittedName>
</protein>
<proteinExistence type="predicted"/>
<feature type="region of interest" description="Disordered" evidence="1">
    <location>
        <begin position="1"/>
        <end position="59"/>
    </location>
</feature>
<evidence type="ECO:0000256" key="1">
    <source>
        <dbReference type="SAM" id="MobiDB-lite"/>
    </source>
</evidence>
<gene>
    <name evidence="2" type="ordered locus">SRM_00710</name>
</gene>
<evidence type="ECO:0000313" key="2">
    <source>
        <dbReference type="EMBL" id="CBH23631.1"/>
    </source>
</evidence>